<dbReference type="EMBL" id="RBVX01000002">
    <property type="protein sequence ID" value="RSL34711.1"/>
    <property type="molecule type" value="Genomic_DNA"/>
</dbReference>
<feature type="transmembrane region" description="Helical" evidence="1">
    <location>
        <begin position="6"/>
        <end position="26"/>
    </location>
</feature>
<dbReference type="RefSeq" id="WP_125554106.1">
    <property type="nucleotide sequence ID" value="NZ_RBVX01000002.1"/>
</dbReference>
<protein>
    <submittedName>
        <fullName evidence="2">Uncharacterized protein</fullName>
    </submittedName>
</protein>
<keyword evidence="1" id="KW-1133">Transmembrane helix</keyword>
<evidence type="ECO:0000256" key="1">
    <source>
        <dbReference type="SAM" id="Phobius"/>
    </source>
</evidence>
<evidence type="ECO:0000313" key="3">
    <source>
        <dbReference type="Proteomes" id="UP000275076"/>
    </source>
</evidence>
<comment type="caution">
    <text evidence="2">The sequence shown here is derived from an EMBL/GenBank/DDBJ whole genome shotgun (WGS) entry which is preliminary data.</text>
</comment>
<name>A0A3R9QW84_9BACI</name>
<keyword evidence="1" id="KW-0812">Transmembrane</keyword>
<evidence type="ECO:0000313" key="2">
    <source>
        <dbReference type="EMBL" id="RSL34711.1"/>
    </source>
</evidence>
<proteinExistence type="predicted"/>
<gene>
    <name evidence="2" type="ORF">D7Z54_02395</name>
</gene>
<reference evidence="2 3" key="1">
    <citation type="submission" date="2018-10" db="EMBL/GenBank/DDBJ databases">
        <title>Draft genome sequence of Bacillus salarius IM0101, isolated from a hypersaline soil in Inner Mongolia, China.</title>
        <authorList>
            <person name="Yamprayoonswat W."/>
            <person name="Boonvisut S."/>
            <person name="Jumpathong W."/>
            <person name="Sittihan S."/>
            <person name="Ruangsuj P."/>
            <person name="Wanthongcharoen S."/>
            <person name="Thongpramul N."/>
            <person name="Pimmason S."/>
            <person name="Yu B."/>
            <person name="Yasawong M."/>
        </authorList>
    </citation>
    <scope>NUCLEOTIDE SEQUENCE [LARGE SCALE GENOMIC DNA]</scope>
    <source>
        <strain evidence="2 3">IM0101</strain>
    </source>
</reference>
<dbReference type="AlphaFoldDB" id="A0A3R9QW84"/>
<accession>A0A3R9QW84</accession>
<keyword evidence="1" id="KW-0472">Membrane</keyword>
<feature type="transmembrane region" description="Helical" evidence="1">
    <location>
        <begin position="38"/>
        <end position="56"/>
    </location>
</feature>
<keyword evidence="3" id="KW-1185">Reference proteome</keyword>
<dbReference type="Proteomes" id="UP000275076">
    <property type="component" value="Unassembled WGS sequence"/>
</dbReference>
<organism evidence="2 3">
    <name type="scientific">Salibacterium salarium</name>
    <dbReference type="NCBI Taxonomy" id="284579"/>
    <lineage>
        <taxon>Bacteria</taxon>
        <taxon>Bacillati</taxon>
        <taxon>Bacillota</taxon>
        <taxon>Bacilli</taxon>
        <taxon>Bacillales</taxon>
        <taxon>Bacillaceae</taxon>
    </lineage>
</organism>
<sequence>MEQFLFIIAMVSLAGAVILFIAGILNQGINGVREIGKWLTVLFLLYVVTYLIYLSFQLI</sequence>